<name>A0A4U0NBH8_9SPHI</name>
<dbReference type="PROSITE" id="PS51257">
    <property type="entry name" value="PROKAR_LIPOPROTEIN"/>
    <property type="match status" value="1"/>
</dbReference>
<sequence>MRRIYVTIILLSVSIACVFAQELNARVELSAPQLQNTNARTLELLQRVISDFLNNRSWTDKAIRPEERIDCSFNIIITEYDGSKQYKATAQVNSARPVYGTNYNSPILSFRDKYFNFSYVEGEQLDFNDNQNLGPLSSLLGFYANIIIGMDMDSFRKSGGTAMFSKARTIMNYSQSSQVEGWRGMEAMDNRYWLITNLVDRIYMPYREFSYSFHREGLDNMVENEAKAKGAMGEMMARLKEVDRTNTGNVLTNVLFTAKSNEFVGIFSKMPGNESVKIYNLLAELDPANISKYETLKK</sequence>
<comment type="caution">
    <text evidence="1">The sequence shown here is derived from an EMBL/GenBank/DDBJ whole genome shotgun (WGS) entry which is preliminary data.</text>
</comment>
<organism evidence="1 2">
    <name type="scientific">Sphingobacterium olei</name>
    <dbReference type="NCBI Taxonomy" id="2571155"/>
    <lineage>
        <taxon>Bacteria</taxon>
        <taxon>Pseudomonadati</taxon>
        <taxon>Bacteroidota</taxon>
        <taxon>Sphingobacteriia</taxon>
        <taxon>Sphingobacteriales</taxon>
        <taxon>Sphingobacteriaceae</taxon>
        <taxon>Sphingobacterium</taxon>
    </lineage>
</organism>
<dbReference type="InterPro" id="IPR032274">
    <property type="entry name" value="DUF4835"/>
</dbReference>
<dbReference type="EMBL" id="SUME01000012">
    <property type="protein sequence ID" value="TJZ50852.1"/>
    <property type="molecule type" value="Genomic_DNA"/>
</dbReference>
<dbReference type="OrthoDB" id="9773381at2"/>
<accession>A0A4U0NBH8</accession>
<dbReference type="Pfam" id="PF16119">
    <property type="entry name" value="DUF4835"/>
    <property type="match status" value="1"/>
</dbReference>
<evidence type="ECO:0000313" key="2">
    <source>
        <dbReference type="Proteomes" id="UP000306808"/>
    </source>
</evidence>
<dbReference type="Proteomes" id="UP000306808">
    <property type="component" value="Unassembled WGS sequence"/>
</dbReference>
<protein>
    <submittedName>
        <fullName evidence="1">DUF4835 family protein</fullName>
    </submittedName>
</protein>
<reference evidence="1 2" key="1">
    <citation type="submission" date="2019-04" db="EMBL/GenBank/DDBJ databases">
        <title>Sphingobacterium olei sp. nov., isolated from oil-contaminated soil.</title>
        <authorList>
            <person name="Liu B."/>
        </authorList>
    </citation>
    <scope>NUCLEOTIDE SEQUENCE [LARGE SCALE GENOMIC DNA]</scope>
    <source>
        <strain evidence="1 2">HAL-9</strain>
    </source>
</reference>
<dbReference type="AlphaFoldDB" id="A0A4U0NBH8"/>
<proteinExistence type="predicted"/>
<keyword evidence="2" id="KW-1185">Reference proteome</keyword>
<gene>
    <name evidence="1" type="ORF">FAZ15_21105</name>
</gene>
<evidence type="ECO:0000313" key="1">
    <source>
        <dbReference type="EMBL" id="TJZ50852.1"/>
    </source>
</evidence>
<dbReference type="RefSeq" id="WP_136903359.1">
    <property type="nucleotide sequence ID" value="NZ_SUME01000012.1"/>
</dbReference>